<feature type="domain" description="HTH merR-type" evidence="3">
    <location>
        <begin position="1"/>
        <end position="70"/>
    </location>
</feature>
<dbReference type="EMBL" id="JBEPSJ010000003">
    <property type="protein sequence ID" value="MET4583155.1"/>
    <property type="molecule type" value="Genomic_DNA"/>
</dbReference>
<dbReference type="Pfam" id="PF13411">
    <property type="entry name" value="MerR_1"/>
    <property type="match status" value="1"/>
</dbReference>
<dbReference type="Proteomes" id="UP001549257">
    <property type="component" value="Unassembled WGS sequence"/>
</dbReference>
<sequence length="232" mass="24232">MKISEAARDGGVTVSTFKYYLREGLVPEGTRLSGNQTAYADEHVQRVRLVRALLETGGLSIEQAKAVVSTIDSPDDSLAVTFEAAQHSLAGTGSTTPPSSGSLARVEALAAAQRWKSVGANPGTDVAARVLDGLAAIGFDPSDEYLTAYASAATTVARADLAALTTRSRPDLVAELMVVGTVLGDSLLAGLRRLAHESVTSEFFPEPAPEPEPMTEPEPITGPEPITKTDPS</sequence>
<evidence type="ECO:0000313" key="5">
    <source>
        <dbReference type="Proteomes" id="UP001549257"/>
    </source>
</evidence>
<dbReference type="SUPFAM" id="SSF46955">
    <property type="entry name" value="Putative DNA-binding domain"/>
    <property type="match status" value="1"/>
</dbReference>
<organism evidence="4 5">
    <name type="scientific">Conyzicola nivalis</name>
    <dbReference type="NCBI Taxonomy" id="1477021"/>
    <lineage>
        <taxon>Bacteria</taxon>
        <taxon>Bacillati</taxon>
        <taxon>Actinomycetota</taxon>
        <taxon>Actinomycetes</taxon>
        <taxon>Micrococcales</taxon>
        <taxon>Microbacteriaceae</taxon>
        <taxon>Conyzicola</taxon>
    </lineage>
</organism>
<comment type="caution">
    <text evidence="4">The sequence shown here is derived from an EMBL/GenBank/DDBJ whole genome shotgun (WGS) entry which is preliminary data.</text>
</comment>
<dbReference type="InterPro" id="IPR047057">
    <property type="entry name" value="MerR_fam"/>
</dbReference>
<keyword evidence="5" id="KW-1185">Reference proteome</keyword>
<dbReference type="InterPro" id="IPR000551">
    <property type="entry name" value="MerR-type_HTH_dom"/>
</dbReference>
<reference evidence="4 5" key="1">
    <citation type="submission" date="2024-06" db="EMBL/GenBank/DDBJ databases">
        <title>Sorghum-associated microbial communities from plants grown in Nebraska, USA.</title>
        <authorList>
            <person name="Schachtman D."/>
        </authorList>
    </citation>
    <scope>NUCLEOTIDE SEQUENCE [LARGE SCALE GENOMIC DNA]</scope>
    <source>
        <strain evidence="4 5">2857</strain>
    </source>
</reference>
<feature type="compositionally biased region" description="Pro residues" evidence="2">
    <location>
        <begin position="206"/>
        <end position="222"/>
    </location>
</feature>
<accession>A0ABV2QRG0</accession>
<feature type="region of interest" description="Disordered" evidence="2">
    <location>
        <begin position="200"/>
        <end position="232"/>
    </location>
</feature>
<dbReference type="PRINTS" id="PR00040">
    <property type="entry name" value="HTHMERR"/>
</dbReference>
<evidence type="ECO:0000256" key="1">
    <source>
        <dbReference type="ARBA" id="ARBA00023125"/>
    </source>
</evidence>
<dbReference type="Gene3D" id="1.10.1660.10">
    <property type="match status" value="1"/>
</dbReference>
<proteinExistence type="predicted"/>
<evidence type="ECO:0000313" key="4">
    <source>
        <dbReference type="EMBL" id="MET4583155.1"/>
    </source>
</evidence>
<evidence type="ECO:0000259" key="3">
    <source>
        <dbReference type="PROSITE" id="PS50937"/>
    </source>
</evidence>
<evidence type="ECO:0000256" key="2">
    <source>
        <dbReference type="SAM" id="MobiDB-lite"/>
    </source>
</evidence>
<dbReference type="PANTHER" id="PTHR30204:SF98">
    <property type="entry name" value="HTH-TYPE TRANSCRIPTIONAL REGULATOR ADHR"/>
    <property type="match status" value="1"/>
</dbReference>
<dbReference type="SMART" id="SM00422">
    <property type="entry name" value="HTH_MERR"/>
    <property type="match status" value="1"/>
</dbReference>
<dbReference type="GO" id="GO:0003677">
    <property type="term" value="F:DNA binding"/>
    <property type="evidence" value="ECO:0007669"/>
    <property type="project" value="UniProtKB-KW"/>
</dbReference>
<dbReference type="RefSeq" id="WP_354025323.1">
    <property type="nucleotide sequence ID" value="NZ_JBEPSJ010000003.1"/>
</dbReference>
<dbReference type="PANTHER" id="PTHR30204">
    <property type="entry name" value="REDOX-CYCLING DRUG-SENSING TRANSCRIPTIONAL ACTIVATOR SOXR"/>
    <property type="match status" value="1"/>
</dbReference>
<name>A0ABV2QRG0_9MICO</name>
<protein>
    <submittedName>
        <fullName evidence="4">DNA-binding transcriptional MerR regulator</fullName>
    </submittedName>
</protein>
<gene>
    <name evidence="4" type="ORF">ABIE21_002674</name>
</gene>
<keyword evidence="1 4" id="KW-0238">DNA-binding</keyword>
<dbReference type="InterPro" id="IPR009061">
    <property type="entry name" value="DNA-bd_dom_put_sf"/>
</dbReference>
<dbReference type="PROSITE" id="PS50937">
    <property type="entry name" value="HTH_MERR_2"/>
    <property type="match status" value="1"/>
</dbReference>